<evidence type="ECO:0000256" key="2">
    <source>
        <dbReference type="SAM" id="Phobius"/>
    </source>
</evidence>
<dbReference type="OrthoDB" id="436496at2759"/>
<dbReference type="GO" id="GO:0016175">
    <property type="term" value="F:superoxide-generating NAD(P)H oxidase activity"/>
    <property type="evidence" value="ECO:0007669"/>
    <property type="project" value="TreeGrafter"/>
</dbReference>
<keyword evidence="4" id="KW-1185">Reference proteome</keyword>
<dbReference type="PANTHER" id="PTHR11972:SF153">
    <property type="entry name" value="SUPEROXIDE-GENERATING NADPH OXIDASE HEAVY CHAIN SUBUNIT A"/>
    <property type="match status" value="1"/>
</dbReference>
<dbReference type="Proteomes" id="UP000838756">
    <property type="component" value="Unassembled WGS sequence"/>
</dbReference>
<dbReference type="EMBL" id="CAKXAJ010026517">
    <property type="protein sequence ID" value="CAH2269422.1"/>
    <property type="molecule type" value="Genomic_DNA"/>
</dbReference>
<feature type="transmembrane region" description="Helical" evidence="2">
    <location>
        <begin position="30"/>
        <end position="56"/>
    </location>
</feature>
<keyword evidence="2" id="KW-0472">Membrane</keyword>
<dbReference type="GO" id="GO:0006952">
    <property type="term" value="P:defense response"/>
    <property type="evidence" value="ECO:0007669"/>
    <property type="project" value="TreeGrafter"/>
</dbReference>
<feature type="non-terminal residue" evidence="3">
    <location>
        <position position="1"/>
    </location>
</feature>
<accession>A0A8S4SLF2</accession>
<evidence type="ECO:0000256" key="1">
    <source>
        <dbReference type="ARBA" id="ARBA00023002"/>
    </source>
</evidence>
<dbReference type="InterPro" id="IPR050369">
    <property type="entry name" value="RBOH/FRE"/>
</dbReference>
<sequence length="131" mass="15498">ISWISLILYLFYKSFIYYLNGRQFFYLRRILGLGLCVSRGTATVLNLCCALVLVPLCKKLNQLLYRVMSKLCPGLFFFWLERAKSFHMTVAITLVFFAVIHSVSHFVNLWNFSRSYDEERKEINMANYKNQ</sequence>
<protein>
    <submittedName>
        <fullName evidence="3">Jg8324 protein</fullName>
    </submittedName>
</protein>
<keyword evidence="2" id="KW-1133">Transmembrane helix</keyword>
<name>A0A8S4SLF2_9NEOP</name>
<dbReference type="GO" id="GO:0043020">
    <property type="term" value="C:NADPH oxidase complex"/>
    <property type="evidence" value="ECO:0007669"/>
    <property type="project" value="TreeGrafter"/>
</dbReference>
<evidence type="ECO:0000313" key="3">
    <source>
        <dbReference type="EMBL" id="CAH2269422.1"/>
    </source>
</evidence>
<keyword evidence="2" id="KW-0812">Transmembrane</keyword>
<evidence type="ECO:0000313" key="4">
    <source>
        <dbReference type="Proteomes" id="UP000838756"/>
    </source>
</evidence>
<feature type="transmembrane region" description="Helical" evidence="2">
    <location>
        <begin position="63"/>
        <end position="80"/>
    </location>
</feature>
<comment type="caution">
    <text evidence="3">The sequence shown here is derived from an EMBL/GenBank/DDBJ whole genome shotgun (WGS) entry which is preliminary data.</text>
</comment>
<gene>
    <name evidence="3" type="primary">jg8324</name>
    <name evidence="3" type="ORF">PAEG_LOCUS27641</name>
</gene>
<dbReference type="GO" id="GO:0042554">
    <property type="term" value="P:superoxide anion generation"/>
    <property type="evidence" value="ECO:0007669"/>
    <property type="project" value="TreeGrafter"/>
</dbReference>
<dbReference type="AlphaFoldDB" id="A0A8S4SLF2"/>
<keyword evidence="1" id="KW-0560">Oxidoreductase</keyword>
<reference evidence="3" key="1">
    <citation type="submission" date="2022-03" db="EMBL/GenBank/DDBJ databases">
        <authorList>
            <person name="Lindestad O."/>
        </authorList>
    </citation>
    <scope>NUCLEOTIDE SEQUENCE</scope>
</reference>
<feature type="non-terminal residue" evidence="3">
    <location>
        <position position="131"/>
    </location>
</feature>
<dbReference type="PANTHER" id="PTHR11972">
    <property type="entry name" value="NADPH OXIDASE"/>
    <property type="match status" value="1"/>
</dbReference>
<proteinExistence type="predicted"/>
<organism evidence="3 4">
    <name type="scientific">Pararge aegeria aegeria</name>
    <dbReference type="NCBI Taxonomy" id="348720"/>
    <lineage>
        <taxon>Eukaryota</taxon>
        <taxon>Metazoa</taxon>
        <taxon>Ecdysozoa</taxon>
        <taxon>Arthropoda</taxon>
        <taxon>Hexapoda</taxon>
        <taxon>Insecta</taxon>
        <taxon>Pterygota</taxon>
        <taxon>Neoptera</taxon>
        <taxon>Endopterygota</taxon>
        <taxon>Lepidoptera</taxon>
        <taxon>Glossata</taxon>
        <taxon>Ditrysia</taxon>
        <taxon>Papilionoidea</taxon>
        <taxon>Nymphalidae</taxon>
        <taxon>Satyrinae</taxon>
        <taxon>Satyrini</taxon>
        <taxon>Parargina</taxon>
        <taxon>Pararge</taxon>
    </lineage>
</organism>
<feature type="transmembrane region" description="Helical" evidence="2">
    <location>
        <begin position="86"/>
        <end position="110"/>
    </location>
</feature>